<organism evidence="1 2">
    <name type="scientific">Arenimonas soli</name>
    <dbReference type="NCBI Taxonomy" id="2269504"/>
    <lineage>
        <taxon>Bacteria</taxon>
        <taxon>Pseudomonadati</taxon>
        <taxon>Pseudomonadota</taxon>
        <taxon>Gammaproteobacteria</taxon>
        <taxon>Lysobacterales</taxon>
        <taxon>Lysobacteraceae</taxon>
        <taxon>Arenimonas</taxon>
    </lineage>
</organism>
<comment type="caution">
    <text evidence="1">The sequence shown here is derived from an EMBL/GenBank/DDBJ whole genome shotgun (WGS) entry which is preliminary data.</text>
</comment>
<evidence type="ECO:0000313" key="2">
    <source>
        <dbReference type="Proteomes" id="UP000623419"/>
    </source>
</evidence>
<sequence>MWFWRDSYFEELRAVASAAAERTEWQAYASYCTQLEKGLRKPALVTLGGFVADLCQQPFSQRRAFLAWLLPIASESKASHMLVPHPLWLGLVRPSVVEWREREPASLEAHRWCRKYGGGA</sequence>
<dbReference type="Proteomes" id="UP000623419">
    <property type="component" value="Unassembled WGS sequence"/>
</dbReference>
<keyword evidence="2" id="KW-1185">Reference proteome</keyword>
<gene>
    <name evidence="1" type="ORF">GCM10011521_28330</name>
</gene>
<accession>A0ABQ1HT31</accession>
<dbReference type="EMBL" id="BMKC01000008">
    <property type="protein sequence ID" value="GGA88296.1"/>
    <property type="molecule type" value="Genomic_DNA"/>
</dbReference>
<reference evidence="2" key="1">
    <citation type="journal article" date="2019" name="Int. J. Syst. Evol. Microbiol.">
        <title>The Global Catalogue of Microorganisms (GCM) 10K type strain sequencing project: providing services to taxonomists for standard genome sequencing and annotation.</title>
        <authorList>
            <consortium name="The Broad Institute Genomics Platform"/>
            <consortium name="The Broad Institute Genome Sequencing Center for Infectious Disease"/>
            <person name="Wu L."/>
            <person name="Ma J."/>
        </authorList>
    </citation>
    <scope>NUCLEOTIDE SEQUENCE [LARGE SCALE GENOMIC DNA]</scope>
    <source>
        <strain evidence="2">CGMCC 1.15905</strain>
    </source>
</reference>
<protein>
    <submittedName>
        <fullName evidence="1">Uncharacterized protein</fullName>
    </submittedName>
</protein>
<evidence type="ECO:0000313" key="1">
    <source>
        <dbReference type="EMBL" id="GGA88296.1"/>
    </source>
</evidence>
<proteinExistence type="predicted"/>
<name>A0ABQ1HT31_9GAMM</name>